<organism evidence="2 3">
    <name type="scientific">Candidatus Acidiferrum panamense</name>
    <dbReference type="NCBI Taxonomy" id="2741543"/>
    <lineage>
        <taxon>Bacteria</taxon>
        <taxon>Pseudomonadati</taxon>
        <taxon>Acidobacteriota</taxon>
        <taxon>Terriglobia</taxon>
        <taxon>Candidatus Acidiferrales</taxon>
        <taxon>Candidatus Acidiferrum</taxon>
    </lineage>
</organism>
<keyword evidence="1" id="KW-0812">Transmembrane</keyword>
<dbReference type="InterPro" id="IPR009305">
    <property type="entry name" value="Mpo1-like"/>
</dbReference>
<dbReference type="AlphaFoldDB" id="A0A7V8NXE2"/>
<reference evidence="2" key="1">
    <citation type="submission" date="2020-06" db="EMBL/GenBank/DDBJ databases">
        <title>Legume-microbial interactions unlock mineral nutrients during tropical forest succession.</title>
        <authorList>
            <person name="Epihov D.Z."/>
        </authorList>
    </citation>
    <scope>NUCLEOTIDE SEQUENCE [LARGE SCALE GENOMIC DNA]</scope>
    <source>
        <strain evidence="2">Pan2503</strain>
    </source>
</reference>
<feature type="transmembrane region" description="Helical" evidence="1">
    <location>
        <begin position="75"/>
        <end position="92"/>
    </location>
</feature>
<feature type="transmembrane region" description="Helical" evidence="1">
    <location>
        <begin position="21"/>
        <end position="41"/>
    </location>
</feature>
<keyword evidence="3" id="KW-1185">Reference proteome</keyword>
<name>A0A7V8NXE2_9BACT</name>
<sequence length="111" mass="12363">MPSLAHYMAQYDHEHESASNKLLHAIGIPMIFAGIVLLLFLKWTWGTGFFLGGWVLLFLGHRMEGNRPAFFQGPVYLLVGPIWVAREVWMFLVGTNRKPTSEGTSGSSAAN</sequence>
<dbReference type="Pfam" id="PF06127">
    <property type="entry name" value="Mpo1-like"/>
    <property type="match status" value="1"/>
</dbReference>
<protein>
    <submittedName>
        <fullName evidence="2">DUF962 domain-containing protein</fullName>
    </submittedName>
</protein>
<keyword evidence="1" id="KW-1133">Transmembrane helix</keyword>
<comment type="caution">
    <text evidence="2">The sequence shown here is derived from an EMBL/GenBank/DDBJ whole genome shotgun (WGS) entry which is preliminary data.</text>
</comment>
<dbReference type="PANTHER" id="PTHR28026:SF9">
    <property type="entry name" value="2-HYDROXY-PALMITIC ACID DIOXYGENASE MPO1"/>
    <property type="match status" value="1"/>
</dbReference>
<dbReference type="GO" id="GO:0046521">
    <property type="term" value="P:sphingoid catabolic process"/>
    <property type="evidence" value="ECO:0007669"/>
    <property type="project" value="TreeGrafter"/>
</dbReference>
<dbReference type="EMBL" id="JACDQQ010002845">
    <property type="protein sequence ID" value="MBA0089121.1"/>
    <property type="molecule type" value="Genomic_DNA"/>
</dbReference>
<dbReference type="Proteomes" id="UP000567293">
    <property type="component" value="Unassembled WGS sequence"/>
</dbReference>
<feature type="transmembrane region" description="Helical" evidence="1">
    <location>
        <begin position="47"/>
        <end position="63"/>
    </location>
</feature>
<dbReference type="GO" id="GO:0016020">
    <property type="term" value="C:membrane"/>
    <property type="evidence" value="ECO:0007669"/>
    <property type="project" value="GOC"/>
</dbReference>
<accession>A0A7V8NXE2</accession>
<evidence type="ECO:0000313" key="2">
    <source>
        <dbReference type="EMBL" id="MBA0089121.1"/>
    </source>
</evidence>
<evidence type="ECO:0000313" key="3">
    <source>
        <dbReference type="Proteomes" id="UP000567293"/>
    </source>
</evidence>
<gene>
    <name evidence="2" type="ORF">HRJ53_29375</name>
</gene>
<dbReference type="PANTHER" id="PTHR28026">
    <property type="entry name" value="DUF962 DOMAIN PROTEIN (AFU_ORTHOLOGUE AFUA_8G05310)"/>
    <property type="match status" value="1"/>
</dbReference>
<evidence type="ECO:0000256" key="1">
    <source>
        <dbReference type="SAM" id="Phobius"/>
    </source>
</evidence>
<keyword evidence="1" id="KW-0472">Membrane</keyword>
<proteinExistence type="predicted"/>